<feature type="transmembrane region" description="Helical" evidence="1">
    <location>
        <begin position="250"/>
        <end position="281"/>
    </location>
</feature>
<gene>
    <name evidence="2" type="ORF">BCV69DRAFT_163895</name>
</gene>
<keyword evidence="1" id="KW-0812">Transmembrane</keyword>
<dbReference type="AlphaFoldDB" id="A0A316U9T0"/>
<feature type="transmembrane region" description="Helical" evidence="1">
    <location>
        <begin position="122"/>
        <end position="142"/>
    </location>
</feature>
<feature type="transmembrane region" description="Helical" evidence="1">
    <location>
        <begin position="178"/>
        <end position="201"/>
    </location>
</feature>
<name>A0A316U9T0_9BASI</name>
<dbReference type="GeneID" id="37011186"/>
<feature type="transmembrane region" description="Helical" evidence="1">
    <location>
        <begin position="312"/>
        <end position="337"/>
    </location>
</feature>
<proteinExistence type="predicted"/>
<dbReference type="EMBL" id="KZ819325">
    <property type="protein sequence ID" value="PWN21241.1"/>
    <property type="molecule type" value="Genomic_DNA"/>
</dbReference>
<dbReference type="Proteomes" id="UP000245942">
    <property type="component" value="Unassembled WGS sequence"/>
</dbReference>
<reference evidence="2 3" key="1">
    <citation type="journal article" date="2018" name="Mol. Biol. Evol.">
        <title>Broad Genomic Sampling Reveals a Smut Pathogenic Ancestry of the Fungal Clade Ustilaginomycotina.</title>
        <authorList>
            <person name="Kijpornyongpan T."/>
            <person name="Mondo S.J."/>
            <person name="Barry K."/>
            <person name="Sandor L."/>
            <person name="Lee J."/>
            <person name="Lipzen A."/>
            <person name="Pangilinan J."/>
            <person name="LaButti K."/>
            <person name="Hainaut M."/>
            <person name="Henrissat B."/>
            <person name="Grigoriev I.V."/>
            <person name="Spatafora J.W."/>
            <person name="Aime M.C."/>
        </authorList>
    </citation>
    <scope>NUCLEOTIDE SEQUENCE [LARGE SCALE GENOMIC DNA]</scope>
    <source>
        <strain evidence="2 3">MCA 4718</strain>
    </source>
</reference>
<protein>
    <submittedName>
        <fullName evidence="2">Uncharacterized protein</fullName>
    </submittedName>
</protein>
<accession>A0A316U9T0</accession>
<keyword evidence="1" id="KW-0472">Membrane</keyword>
<evidence type="ECO:0000256" key="1">
    <source>
        <dbReference type="SAM" id="Phobius"/>
    </source>
</evidence>
<evidence type="ECO:0000313" key="3">
    <source>
        <dbReference type="Proteomes" id="UP000245942"/>
    </source>
</evidence>
<keyword evidence="3" id="KW-1185">Reference proteome</keyword>
<feature type="transmembrane region" description="Helical" evidence="1">
    <location>
        <begin position="357"/>
        <end position="380"/>
    </location>
</feature>
<organism evidence="2 3">
    <name type="scientific">Pseudomicrostroma glucosiphilum</name>
    <dbReference type="NCBI Taxonomy" id="1684307"/>
    <lineage>
        <taxon>Eukaryota</taxon>
        <taxon>Fungi</taxon>
        <taxon>Dikarya</taxon>
        <taxon>Basidiomycota</taxon>
        <taxon>Ustilaginomycotina</taxon>
        <taxon>Exobasidiomycetes</taxon>
        <taxon>Microstromatales</taxon>
        <taxon>Microstromatales incertae sedis</taxon>
        <taxon>Pseudomicrostroma</taxon>
    </lineage>
</organism>
<sequence length="414" mass="44739">MVNALSHSQANANVTLSDGVSSLLAYFNPKIITAPVNSEIAIAVLTGIMTLLTPLVYLRLWNSGTLWFFRLTRSKGSGTSIVTHPLNVFSSWLAVTGMLVLASVCLKFRFRDSSSIGPLQAYMAVVLASWIALPFGAMNTILGTTSALAGSTRDLPAGSTWESLSPIQKASKVLSSRYTVNIATVAAPLVWLGCTLPFLMLAQIYLRRSLKGLAFLQAAVSVSDAPTAAMTAPQLDTLLQAGADLRRSFWYVGILALVWAIFVTIEFLVLSLVGLRVLLVLSHQLTILKRLQSTTDSSDDMISKRRYIYESIIVLGGFYSVIAVSGLAQIAALAFTTHGLWQWNGSGSLERFRIGNLIYQWIIAVNGLGVMLLVSGRVHAAVTADTSSRRLSTVSARNQTKVFAADRDDALKGY</sequence>
<dbReference type="RefSeq" id="XP_025348401.1">
    <property type="nucleotide sequence ID" value="XM_025489452.1"/>
</dbReference>
<evidence type="ECO:0000313" key="2">
    <source>
        <dbReference type="EMBL" id="PWN21241.1"/>
    </source>
</evidence>
<feature type="transmembrane region" description="Helical" evidence="1">
    <location>
        <begin position="89"/>
        <end position="110"/>
    </location>
</feature>
<feature type="transmembrane region" description="Helical" evidence="1">
    <location>
        <begin position="40"/>
        <end position="60"/>
    </location>
</feature>
<keyword evidence="1" id="KW-1133">Transmembrane helix</keyword>